<keyword evidence="2" id="KW-1185">Reference proteome</keyword>
<dbReference type="OrthoDB" id="2349207at2759"/>
<evidence type="ECO:0000313" key="2">
    <source>
        <dbReference type="Proteomes" id="UP000265703"/>
    </source>
</evidence>
<comment type="caution">
    <text evidence="1">The sequence shown here is derived from an EMBL/GenBank/DDBJ whole genome shotgun (WGS) entry which is preliminary data.</text>
</comment>
<protein>
    <submittedName>
        <fullName evidence="1">Uncharacterized protein</fullName>
    </submittedName>
</protein>
<sequence>MNANLWCLKRDIGQLINKKNFGFDHPIYLGVLNIKSEPFINIPKSFCDIFKEPFQKYKLEQNQDILNTCKEFIQNEESKIKEDEDLHDVRFGKWLDSSERLQNMIRQILESL</sequence>
<dbReference type="EMBL" id="QKYT01000159">
    <property type="protein sequence ID" value="RIA91189.1"/>
    <property type="molecule type" value="Genomic_DNA"/>
</dbReference>
<gene>
    <name evidence="1" type="ORF">C1645_822346</name>
</gene>
<evidence type="ECO:0000313" key="1">
    <source>
        <dbReference type="EMBL" id="RIA91189.1"/>
    </source>
</evidence>
<accession>A0A397T1H9</accession>
<dbReference type="Proteomes" id="UP000265703">
    <property type="component" value="Unassembled WGS sequence"/>
</dbReference>
<organism evidence="1 2">
    <name type="scientific">Glomus cerebriforme</name>
    <dbReference type="NCBI Taxonomy" id="658196"/>
    <lineage>
        <taxon>Eukaryota</taxon>
        <taxon>Fungi</taxon>
        <taxon>Fungi incertae sedis</taxon>
        <taxon>Mucoromycota</taxon>
        <taxon>Glomeromycotina</taxon>
        <taxon>Glomeromycetes</taxon>
        <taxon>Glomerales</taxon>
        <taxon>Glomeraceae</taxon>
        <taxon>Glomus</taxon>
    </lineage>
</organism>
<name>A0A397T1H9_9GLOM</name>
<proteinExistence type="predicted"/>
<reference evidence="1 2" key="1">
    <citation type="submission" date="2018-06" db="EMBL/GenBank/DDBJ databases">
        <title>Comparative genomics reveals the genomic features of Rhizophagus irregularis, R. cerebriforme, R. diaphanum and Gigaspora rosea, and their symbiotic lifestyle signature.</title>
        <authorList>
            <person name="Morin E."/>
            <person name="San Clemente H."/>
            <person name="Chen E.C.H."/>
            <person name="De La Providencia I."/>
            <person name="Hainaut M."/>
            <person name="Kuo A."/>
            <person name="Kohler A."/>
            <person name="Murat C."/>
            <person name="Tang N."/>
            <person name="Roy S."/>
            <person name="Loubradou J."/>
            <person name="Henrissat B."/>
            <person name="Grigoriev I.V."/>
            <person name="Corradi N."/>
            <person name="Roux C."/>
            <person name="Martin F.M."/>
        </authorList>
    </citation>
    <scope>NUCLEOTIDE SEQUENCE [LARGE SCALE GENOMIC DNA]</scope>
    <source>
        <strain evidence="1 2">DAOM 227022</strain>
    </source>
</reference>
<dbReference type="AlphaFoldDB" id="A0A397T1H9"/>